<accession>A0A2P2K7G0</accession>
<name>A0A2P2K7G0_RHIMU</name>
<evidence type="ECO:0000313" key="1">
    <source>
        <dbReference type="EMBL" id="MBX01690.1"/>
    </source>
</evidence>
<reference evidence="1" key="1">
    <citation type="submission" date="2018-02" db="EMBL/GenBank/DDBJ databases">
        <title>Rhizophora mucronata_Transcriptome.</title>
        <authorList>
            <person name="Meera S.P."/>
            <person name="Sreeshan A."/>
            <person name="Augustine A."/>
        </authorList>
    </citation>
    <scope>NUCLEOTIDE SEQUENCE</scope>
    <source>
        <tissue evidence="1">Leaf</tissue>
    </source>
</reference>
<protein>
    <submittedName>
        <fullName evidence="1">Uncharacterized protein MANES_03G171000</fullName>
    </submittedName>
</protein>
<proteinExistence type="predicted"/>
<dbReference type="PANTHER" id="PTHR31579:SF1">
    <property type="entry name" value="OS03G0796600 PROTEIN"/>
    <property type="match status" value="1"/>
</dbReference>
<dbReference type="InterPro" id="IPR006502">
    <property type="entry name" value="PDDEXK-like"/>
</dbReference>
<dbReference type="NCBIfam" id="TIGR01615">
    <property type="entry name" value="A_thal_3542"/>
    <property type="match status" value="1"/>
</dbReference>
<dbReference type="AlphaFoldDB" id="A0A2P2K7G0"/>
<dbReference type="Pfam" id="PF04720">
    <property type="entry name" value="PDDEXK_6"/>
    <property type="match status" value="1"/>
</dbReference>
<sequence length="397" mass="43654">MPLTMKIQPVVDVDSQTWVRVPVPYPVRAESAKPVLKSRLKKLFDRRISSVDKPIVAEAQYGTKDGGGAAADFEPSSVCLAKMVQNYIEDINDKHQHQQPLRGRHRCNCFNGNGNGSSDDELDAVGGGGFGESIGNSSSGFDSCDVLKSLIPCASVAEKNLLADTAMIVEKNKNPKRKEDLRKTVAVGLSSLGYDSSICKSRWDKSSSFPAGEYEYVDVIIEAERLLIDVEFRSEFEIARSTGFYKAILQSLPFIFVGKPDRLGQIVSIVSEAARQSLKKKGMHIAPWRKTGYVRAKWLSPYTRQSDTVSTTETESKKDETLAVTMTDDCGELELIFGHNKPPADTFSSSPLAIDSEDSKQLKAEAVTWQPPAVKPKRTEREAKTVTGLASLLKEKA</sequence>
<dbReference type="PANTHER" id="PTHR31579">
    <property type="entry name" value="OS03G0796600 PROTEIN"/>
    <property type="match status" value="1"/>
</dbReference>
<organism evidence="1">
    <name type="scientific">Rhizophora mucronata</name>
    <name type="common">Asiatic mangrove</name>
    <dbReference type="NCBI Taxonomy" id="61149"/>
    <lineage>
        <taxon>Eukaryota</taxon>
        <taxon>Viridiplantae</taxon>
        <taxon>Streptophyta</taxon>
        <taxon>Embryophyta</taxon>
        <taxon>Tracheophyta</taxon>
        <taxon>Spermatophyta</taxon>
        <taxon>Magnoliopsida</taxon>
        <taxon>eudicotyledons</taxon>
        <taxon>Gunneridae</taxon>
        <taxon>Pentapetalae</taxon>
        <taxon>rosids</taxon>
        <taxon>fabids</taxon>
        <taxon>Malpighiales</taxon>
        <taxon>Rhizophoraceae</taxon>
        <taxon>Rhizophora</taxon>
    </lineage>
</organism>
<dbReference type="EMBL" id="GGEC01021206">
    <property type="protein sequence ID" value="MBX01690.1"/>
    <property type="molecule type" value="Transcribed_RNA"/>
</dbReference>